<dbReference type="PANTHER" id="PTHR15749:SF4">
    <property type="entry name" value="FANCONI-ASSOCIATED NUCLEASE 1"/>
    <property type="match status" value="1"/>
</dbReference>
<dbReference type="Pfam" id="PF04082">
    <property type="entry name" value="Fungal_trans"/>
    <property type="match status" value="1"/>
</dbReference>
<evidence type="ECO:0000256" key="13">
    <source>
        <dbReference type="SAM" id="MobiDB-lite"/>
    </source>
</evidence>
<feature type="compositionally biased region" description="Basic and acidic residues" evidence="13">
    <location>
        <begin position="11"/>
        <end position="20"/>
    </location>
</feature>
<organism evidence="15 16">
    <name type="scientific">Lithohypha guttulata</name>
    <dbReference type="NCBI Taxonomy" id="1690604"/>
    <lineage>
        <taxon>Eukaryota</taxon>
        <taxon>Fungi</taxon>
        <taxon>Dikarya</taxon>
        <taxon>Ascomycota</taxon>
        <taxon>Pezizomycotina</taxon>
        <taxon>Eurotiomycetes</taxon>
        <taxon>Chaetothyriomycetidae</taxon>
        <taxon>Chaetothyriales</taxon>
        <taxon>Trichomeriaceae</taxon>
        <taxon>Lithohypha</taxon>
    </lineage>
</organism>
<evidence type="ECO:0000256" key="11">
    <source>
        <dbReference type="ARBA" id="ARBA00023242"/>
    </source>
</evidence>
<dbReference type="EMBL" id="JAVRRG010000062">
    <property type="protein sequence ID" value="KAK5092193.1"/>
    <property type="molecule type" value="Genomic_DNA"/>
</dbReference>
<evidence type="ECO:0000256" key="6">
    <source>
        <dbReference type="ARBA" id="ARBA00022842"/>
    </source>
</evidence>
<dbReference type="CDD" id="cd12148">
    <property type="entry name" value="fungal_TF_MHR"/>
    <property type="match status" value="1"/>
</dbReference>
<proteinExistence type="inferred from homology"/>
<dbReference type="SMART" id="SM00990">
    <property type="entry name" value="VRR_NUC"/>
    <property type="match status" value="1"/>
</dbReference>
<feature type="compositionally biased region" description="Polar residues" evidence="13">
    <location>
        <begin position="126"/>
        <end position="140"/>
    </location>
</feature>
<feature type="compositionally biased region" description="Polar residues" evidence="13">
    <location>
        <begin position="1053"/>
        <end position="1062"/>
    </location>
</feature>
<keyword evidence="8" id="KW-0238">DNA-binding</keyword>
<keyword evidence="9" id="KW-0804">Transcription</keyword>
<dbReference type="SUPFAM" id="SSF57701">
    <property type="entry name" value="Zn2/Cys6 DNA-binding domain"/>
    <property type="match status" value="1"/>
</dbReference>
<feature type="compositionally biased region" description="Polar residues" evidence="13">
    <location>
        <begin position="665"/>
        <end position="675"/>
    </location>
</feature>
<comment type="cofactor">
    <cofactor evidence="12">
        <name>Mg(2+)</name>
        <dbReference type="ChEBI" id="CHEBI:18420"/>
    </cofactor>
    <cofactor evidence="12">
        <name>Mn(2+)</name>
        <dbReference type="ChEBI" id="CHEBI:29035"/>
    </cofactor>
</comment>
<accession>A0ABR0K921</accession>
<dbReference type="CDD" id="cd22326">
    <property type="entry name" value="FAN1-like"/>
    <property type="match status" value="1"/>
</dbReference>
<feature type="region of interest" description="Disordered" evidence="13">
    <location>
        <begin position="1034"/>
        <end position="1068"/>
    </location>
</feature>
<dbReference type="InterPro" id="IPR011856">
    <property type="entry name" value="tRNA_endonuc-like_dom_sf"/>
</dbReference>
<dbReference type="PANTHER" id="PTHR15749">
    <property type="entry name" value="FANCONI-ASSOCIATED NUCLEASE 1"/>
    <property type="match status" value="1"/>
</dbReference>
<evidence type="ECO:0000256" key="8">
    <source>
        <dbReference type="ARBA" id="ARBA00023125"/>
    </source>
</evidence>
<evidence type="ECO:0000259" key="14">
    <source>
        <dbReference type="PROSITE" id="PS50048"/>
    </source>
</evidence>
<feature type="compositionally biased region" description="Low complexity" evidence="13">
    <location>
        <begin position="26"/>
        <end position="40"/>
    </location>
</feature>
<protein>
    <recommendedName>
        <fullName evidence="12">Fanconi-associated nuclease</fullName>
        <ecNumber evidence="12">3.1.4.1</ecNumber>
    </recommendedName>
</protein>
<dbReference type="Gene3D" id="4.10.240.10">
    <property type="entry name" value="Zn(2)-C6 fungal-type DNA-binding domain"/>
    <property type="match status" value="1"/>
</dbReference>
<evidence type="ECO:0000256" key="5">
    <source>
        <dbReference type="ARBA" id="ARBA00022801"/>
    </source>
</evidence>
<feature type="region of interest" description="Disordered" evidence="13">
    <location>
        <begin position="1353"/>
        <end position="1384"/>
    </location>
</feature>
<keyword evidence="6 12" id="KW-0460">Magnesium</keyword>
<dbReference type="InterPro" id="IPR049132">
    <property type="entry name" value="FAN1-like_euk"/>
</dbReference>
<keyword evidence="7" id="KW-0805">Transcription regulation</keyword>
<dbReference type="EC" id="3.1.4.1" evidence="12"/>
<evidence type="ECO:0000313" key="15">
    <source>
        <dbReference type="EMBL" id="KAK5092193.1"/>
    </source>
</evidence>
<dbReference type="InterPro" id="IPR014883">
    <property type="entry name" value="VRR_NUC"/>
</dbReference>
<feature type="domain" description="Zn(2)-C6 fungal-type" evidence="14">
    <location>
        <begin position="65"/>
        <end position="97"/>
    </location>
</feature>
<dbReference type="InterPro" id="IPR007219">
    <property type="entry name" value="XnlR_reg_dom"/>
</dbReference>
<evidence type="ECO:0000256" key="7">
    <source>
        <dbReference type="ARBA" id="ARBA00023015"/>
    </source>
</evidence>
<evidence type="ECO:0000313" key="16">
    <source>
        <dbReference type="Proteomes" id="UP001345013"/>
    </source>
</evidence>
<keyword evidence="12" id="KW-0227">DNA damage</keyword>
<feature type="compositionally biased region" description="Basic and acidic residues" evidence="13">
    <location>
        <begin position="759"/>
        <end position="768"/>
    </location>
</feature>
<feature type="compositionally biased region" description="Polar residues" evidence="13">
    <location>
        <begin position="683"/>
        <end position="699"/>
    </location>
</feature>
<evidence type="ECO:0000256" key="1">
    <source>
        <dbReference type="ARBA" id="ARBA00000983"/>
    </source>
</evidence>
<gene>
    <name evidence="15" type="ORF">LTR24_005444</name>
</gene>
<dbReference type="SMART" id="SM00066">
    <property type="entry name" value="GAL4"/>
    <property type="match status" value="1"/>
</dbReference>
<feature type="compositionally biased region" description="Basic and acidic residues" evidence="13">
    <location>
        <begin position="146"/>
        <end position="167"/>
    </location>
</feature>
<keyword evidence="16" id="KW-1185">Reference proteome</keyword>
<name>A0ABR0K921_9EURO</name>
<dbReference type="PROSITE" id="PS00463">
    <property type="entry name" value="ZN2_CY6_FUNGAL_1"/>
    <property type="match status" value="1"/>
</dbReference>
<evidence type="ECO:0000256" key="3">
    <source>
        <dbReference type="ARBA" id="ARBA00022722"/>
    </source>
</evidence>
<dbReference type="Proteomes" id="UP001345013">
    <property type="component" value="Unassembled WGS sequence"/>
</dbReference>
<comment type="function">
    <text evidence="12">Nuclease required for the repair of DNA interstrand cross-links (ICL). Acts as a 5'-3' exonuclease that anchors at a cut end of DNA and cleaves DNA successively at every third nucleotide, allowing to excise an ICL from one strand through flanking incisions.</text>
</comment>
<comment type="similarity">
    <text evidence="2 12">Belongs to the FAN1 family.</text>
</comment>
<dbReference type="Pfam" id="PF08774">
    <property type="entry name" value="VRR_NUC"/>
    <property type="match status" value="1"/>
</dbReference>
<evidence type="ECO:0000256" key="9">
    <source>
        <dbReference type="ARBA" id="ARBA00023163"/>
    </source>
</evidence>
<dbReference type="CDD" id="cd00067">
    <property type="entry name" value="GAL4"/>
    <property type="match status" value="1"/>
</dbReference>
<keyword evidence="11 12" id="KW-0539">Nucleus</keyword>
<evidence type="ECO:0000256" key="4">
    <source>
        <dbReference type="ARBA" id="ARBA00022723"/>
    </source>
</evidence>
<reference evidence="15 16" key="1">
    <citation type="submission" date="2023-08" db="EMBL/GenBank/DDBJ databases">
        <title>Black Yeasts Isolated from many extreme environments.</title>
        <authorList>
            <person name="Coleine C."/>
            <person name="Stajich J.E."/>
            <person name="Selbmann L."/>
        </authorList>
    </citation>
    <scope>NUCLEOTIDE SEQUENCE [LARGE SCALE GENOMIC DNA]</scope>
    <source>
        <strain evidence="15 16">CCFEE 5885</strain>
    </source>
</reference>
<comment type="subcellular location">
    <subcellularLocation>
        <location evidence="12">Nucleus</location>
    </subcellularLocation>
</comment>
<dbReference type="InterPro" id="IPR049125">
    <property type="entry name" value="FAN1-like_WH"/>
</dbReference>
<keyword evidence="5 12" id="KW-0378">Hydrolase</keyword>
<dbReference type="Pfam" id="PF21315">
    <property type="entry name" value="FAN1_HTH"/>
    <property type="match status" value="1"/>
</dbReference>
<evidence type="ECO:0000256" key="2">
    <source>
        <dbReference type="ARBA" id="ARBA00005533"/>
    </source>
</evidence>
<dbReference type="Gene3D" id="3.40.1350.10">
    <property type="match status" value="1"/>
</dbReference>
<sequence>MSPPVATRQDSLPDTRHRDIAANLLEAAAQASAAQESSGESADEVDEGSQDGSHKPEKRRKRSRACQACRNMKIRCNPVEGQDACLACSKVNRACIMPGPARKRQKTVHKVAELEKKINALTQSLLAKSQPNPTPQQSPIVTEGSRSAREPTKGSPEDKHNFPLFHKHEPPMAQTKTMDSDYEDVIDQGIISFAIADRVFDKFMEDMNPLFPLISFPTGTTFDSIRRVRPMLSLAILAAGCVNLVPEVHADLSEELAKQLANRIFYLFERSVDLMQAVLVHTTWVGKHHSAKEFGFNQYIHSAIVMGHDLGLSKRLKTPLTRDPTEEAELKRTWLACYWCGVSVATTLRHPPMISTSPYIEDCLTFFDTSRAALKTDRTLCAMVKLITIMEHVAACFHMDDPASVIRLEDSSTQYSLKLFEKRLDDWRKDAQKHFQPDLLELLYATGSLYCHEIAMHSDHNVDDFRPPAGRPGSADDPQSINDFITPSHLDALTKCVVSMKTALDAFINTIPNPTTRSLPCLCIVWTAYSAVAMIRLDGALRASKSKYADIFLPELKIDYYLDAIIEGLSGGVGIGLTCAPVPMFVQAFQKLKVWHKFRAGGTLPAEFADISDPKSGMHNVHVKIDKLNDRIGKGAGGSSASNGIGVIQNGLNGIGYTQQQQLPRLGDQPQQQPGMSAGGLASVQSGSGFDTQNGGWMTNANAPIDASMFENQDWNFTLEDWNNFETRQKIPHPPSTRFDDSDESSAAYPTPIAKRRRLETTSTRKENGSPASSKVSPRKRRRQAEVPESDDEQDEHAHAENKTSTTQLETALPSIGTDEEAIEAYEAYKAGQTEDPAANDNLHSRIENRSWVRGRSSIYVDAFNLALDTVLDEEGHLFDEAESAVFGFWRELDYESQYLYVRLFLRKTSAWHRIGRLGYYGDIADMDIAVAGLQTERVLPRLEGGVETFPGEAVLPEDAMPLGETFRFAECSSDHINTLDEASSLLLLDELKVIAKEARVQGKNKRELLQKLRATSGKQTGLAFLKRSETEGSIASNGTDALSAADEDDETGSGTHTPNSKTNRDAHYTKKILEQTGKCIRLSLIPLKLFERVHLVFYRSTEWTEKSLTTLILAKISRRNFPFYIVSRSANIFESRSLLLEFEASLRTQFRVDNYLEFSNMPVSKQVDAVHDIFATVYPRWKVLLVKEREKERKVYETGEGAYLRRFSPAWVYTRILHKGLWSLARLKDHLREHEILTELLDQRLFHASRRGAWYQRKALLEEHYMHAILDSEGRGEEANKKHWKRVALQTCEQGLQDNECHVIYHYDLQKRVVKLERQLKIPKREQHDFGHVGLGKAYERTVEGVQIVNDREDTPSRTLQRKDSTGGSRERANTPNGTRRGAKTVWLDELDTDEHVSVEALTLSHYRHVLGYKGYHSEGGILRCLFGLLFYDIMFDVYVPNVFQTAYQTCPLDLHTDVFYSARISEINSRINELAEPGRAKRILRQVWEQHRERKTCIVGVRWEEYELNDLLEIIHCFTDDGTGKLGVVMRVLAQEYGARGGGVPDLFLWMPPNEGNSAGKVMFVEVKSENDRLSDTQRLWISVLLNAGIEVELCHVAAKEVRPF</sequence>
<dbReference type="InterPro" id="IPR049126">
    <property type="entry name" value="FAN1-like_TPR"/>
</dbReference>
<dbReference type="PROSITE" id="PS50048">
    <property type="entry name" value="ZN2_CY6_FUNGAL_2"/>
    <property type="match status" value="1"/>
</dbReference>
<feature type="region of interest" description="Disordered" evidence="13">
    <location>
        <begin position="665"/>
        <end position="699"/>
    </location>
</feature>
<feature type="compositionally biased region" description="Basic and acidic residues" evidence="13">
    <location>
        <begin position="1353"/>
        <end position="1374"/>
    </location>
</feature>
<feature type="region of interest" description="Disordered" evidence="13">
    <location>
        <begin position="26"/>
        <end position="65"/>
    </location>
</feature>
<keyword evidence="12" id="KW-0234">DNA repair</keyword>
<evidence type="ECO:0000256" key="10">
    <source>
        <dbReference type="ARBA" id="ARBA00023211"/>
    </source>
</evidence>
<comment type="caution">
    <text evidence="15">The sequence shown here is derived from an EMBL/GenBank/DDBJ whole genome shotgun (WGS) entry which is preliminary data.</text>
</comment>
<dbReference type="Pfam" id="PF21170">
    <property type="entry name" value="FAN1_TPR"/>
    <property type="match status" value="1"/>
</dbReference>
<feature type="region of interest" description="Disordered" evidence="13">
    <location>
        <begin position="126"/>
        <end position="167"/>
    </location>
</feature>
<keyword evidence="3 12" id="KW-0540">Nuclease</keyword>
<dbReference type="InterPro" id="IPR036864">
    <property type="entry name" value="Zn2-C6_fun-type_DNA-bd_sf"/>
</dbReference>
<dbReference type="InterPro" id="IPR001138">
    <property type="entry name" value="Zn2Cys6_DnaBD"/>
</dbReference>
<keyword evidence="10 12" id="KW-0464">Manganese</keyword>
<feature type="region of interest" description="Disordered" evidence="13">
    <location>
        <begin position="727"/>
        <end position="811"/>
    </location>
</feature>
<comment type="catalytic activity">
    <reaction evidence="1 12">
        <text>Hydrolytically removes 5'-nucleotides successively from the 3'-hydroxy termini of 3'-hydroxy-terminated oligonucleotides.</text>
        <dbReference type="EC" id="3.1.4.1"/>
    </reaction>
</comment>
<feature type="region of interest" description="Disordered" evidence="13">
    <location>
        <begin position="1"/>
        <end position="20"/>
    </location>
</feature>
<dbReference type="InterPro" id="IPR033315">
    <property type="entry name" value="Fan1-like"/>
</dbReference>
<keyword evidence="4 12" id="KW-0479">Metal-binding</keyword>
<evidence type="ECO:0000256" key="12">
    <source>
        <dbReference type="RuleBase" id="RU365033"/>
    </source>
</evidence>